<evidence type="ECO:0000313" key="2">
    <source>
        <dbReference type="EMBL" id="EPF30117.1"/>
    </source>
</evidence>
<reference evidence="2 3" key="1">
    <citation type="submission" date="2013-04" db="EMBL/GenBank/DDBJ databases">
        <title>The Genome Sequence of Treponema medium ATCC 700293.</title>
        <authorList>
            <consortium name="The Broad Institute Genomics Platform"/>
            <person name="Earl A."/>
            <person name="Ward D."/>
            <person name="Feldgarden M."/>
            <person name="Gevers D."/>
            <person name="Leonetti C."/>
            <person name="Blanton J.M."/>
            <person name="Dewhirst F.E."/>
            <person name="Izard J."/>
            <person name="Walker B."/>
            <person name="Young S."/>
            <person name="Zeng Q."/>
            <person name="Gargeya S."/>
            <person name="Fitzgerald M."/>
            <person name="Haas B."/>
            <person name="Abouelleil A."/>
            <person name="Allen A.W."/>
            <person name="Alvarado L."/>
            <person name="Arachchi H.M."/>
            <person name="Berlin A.M."/>
            <person name="Chapman S.B."/>
            <person name="Gainer-Dewar J."/>
            <person name="Goldberg J."/>
            <person name="Griggs A."/>
            <person name="Gujja S."/>
            <person name="Hansen M."/>
            <person name="Howarth C."/>
            <person name="Imamovic A."/>
            <person name="Ireland A."/>
            <person name="Larimer J."/>
            <person name="McCowan C."/>
            <person name="Murphy C."/>
            <person name="Pearson M."/>
            <person name="Poon T.W."/>
            <person name="Priest M."/>
            <person name="Roberts A."/>
            <person name="Saif S."/>
            <person name="Shea T."/>
            <person name="Sisk P."/>
            <person name="Sykes S."/>
            <person name="Wortman J."/>
            <person name="Nusbaum C."/>
            <person name="Birren B."/>
        </authorList>
    </citation>
    <scope>NUCLEOTIDE SEQUENCE [LARGE SCALE GENOMIC DNA]</scope>
    <source>
        <strain evidence="2 3">ATCC 700293</strain>
    </source>
</reference>
<dbReference type="EMBL" id="ATFE01000001">
    <property type="protein sequence ID" value="EPF30117.1"/>
    <property type="molecule type" value="Genomic_DNA"/>
</dbReference>
<feature type="domain" description="N-acetyltransferase" evidence="1">
    <location>
        <begin position="16"/>
        <end position="168"/>
    </location>
</feature>
<dbReference type="Proteomes" id="UP000014634">
    <property type="component" value="Unassembled WGS sequence"/>
</dbReference>
<sequence length="185" mass="21519">MYIKKLIGTQCYLSPLNLEDAEQYAVWLNDMEILENLTLMTSVVTVDSEREFLKTLAQAHNYGIIDIKTDQLIGNIGFKDIDQLHRTTEIGIFIGNKSYWDKGYGQEALSLLLDYAFKKLNLHTILLRVYDFNQRAIACYGKVGFKKIGEIRDGFIRNMEYHNIIMMDILPADFYDVNPQYKIEK</sequence>
<protein>
    <recommendedName>
        <fullName evidence="1">N-acetyltransferase domain-containing protein</fullName>
    </recommendedName>
</protein>
<dbReference type="Pfam" id="PF13302">
    <property type="entry name" value="Acetyltransf_3"/>
    <property type="match status" value="1"/>
</dbReference>
<organism evidence="2 3">
    <name type="scientific">Treponema medium ATCC 700293</name>
    <dbReference type="NCBI Taxonomy" id="1125700"/>
    <lineage>
        <taxon>Bacteria</taxon>
        <taxon>Pseudomonadati</taxon>
        <taxon>Spirochaetota</taxon>
        <taxon>Spirochaetia</taxon>
        <taxon>Spirochaetales</taxon>
        <taxon>Treponemataceae</taxon>
        <taxon>Treponema</taxon>
    </lineage>
</organism>
<dbReference type="AlphaFoldDB" id="A0AA87TG12"/>
<dbReference type="Gene3D" id="3.40.630.30">
    <property type="match status" value="1"/>
</dbReference>
<name>A0AA87TG12_TREMD</name>
<proteinExistence type="predicted"/>
<dbReference type="SUPFAM" id="SSF55729">
    <property type="entry name" value="Acyl-CoA N-acyltransferases (Nat)"/>
    <property type="match status" value="1"/>
</dbReference>
<dbReference type="RefSeq" id="WP_016670457.1">
    <property type="nucleotide sequence ID" value="NZ_KE332517.1"/>
</dbReference>
<comment type="caution">
    <text evidence="2">The sequence shown here is derived from an EMBL/GenBank/DDBJ whole genome shotgun (WGS) entry which is preliminary data.</text>
</comment>
<evidence type="ECO:0000259" key="1">
    <source>
        <dbReference type="PROSITE" id="PS51186"/>
    </source>
</evidence>
<dbReference type="InterPro" id="IPR016181">
    <property type="entry name" value="Acyl_CoA_acyltransferase"/>
</dbReference>
<dbReference type="GO" id="GO:0016747">
    <property type="term" value="F:acyltransferase activity, transferring groups other than amino-acyl groups"/>
    <property type="evidence" value="ECO:0007669"/>
    <property type="project" value="InterPro"/>
</dbReference>
<evidence type="ECO:0000313" key="3">
    <source>
        <dbReference type="Proteomes" id="UP000014634"/>
    </source>
</evidence>
<dbReference type="InterPro" id="IPR000182">
    <property type="entry name" value="GNAT_dom"/>
</dbReference>
<accession>A0AA87TG12</accession>
<gene>
    <name evidence="2" type="ORF">HMPREF9195_00130</name>
</gene>
<dbReference type="PROSITE" id="PS51186">
    <property type="entry name" value="GNAT"/>
    <property type="match status" value="1"/>
</dbReference>
<dbReference type="PANTHER" id="PTHR43415">
    <property type="entry name" value="SPERMIDINE N(1)-ACETYLTRANSFERASE"/>
    <property type="match status" value="1"/>
</dbReference>
<dbReference type="PANTHER" id="PTHR43415:SF3">
    <property type="entry name" value="GNAT-FAMILY ACETYLTRANSFERASE"/>
    <property type="match status" value="1"/>
</dbReference>